<keyword evidence="1" id="KW-0732">Signal</keyword>
<organism evidence="2 3">
    <name type="scientific">Glaciecola nitratireducens (strain JCM 12485 / KCTC 12276 / FR1064)</name>
    <dbReference type="NCBI Taxonomy" id="1085623"/>
    <lineage>
        <taxon>Bacteria</taxon>
        <taxon>Pseudomonadati</taxon>
        <taxon>Pseudomonadota</taxon>
        <taxon>Gammaproteobacteria</taxon>
        <taxon>Alteromonadales</taxon>
        <taxon>Alteromonadaceae</taxon>
        <taxon>Brumicola</taxon>
    </lineage>
</organism>
<dbReference type="STRING" id="1085623.GNIT_1546"/>
<dbReference type="Proteomes" id="UP000009282">
    <property type="component" value="Chromosome"/>
</dbReference>
<feature type="chain" id="PRO_5003467817" evidence="1">
    <location>
        <begin position="24"/>
        <end position="379"/>
    </location>
</feature>
<reference evidence="2 3" key="1">
    <citation type="journal article" date="2011" name="J. Bacteriol.">
        <title>Complete genome sequence of seawater bacterium Glaciecola nitratireducens FR1064T.</title>
        <authorList>
            <person name="Bian F."/>
            <person name="Qin Q.L."/>
            <person name="Xie B.B."/>
            <person name="Shu Y.L."/>
            <person name="Zhang X.Y."/>
            <person name="Yu Y."/>
            <person name="Chen B."/>
            <person name="Chen X.L."/>
            <person name="Zhou B.C."/>
            <person name="Zhang Y.Z."/>
        </authorList>
    </citation>
    <scope>NUCLEOTIDE SEQUENCE [LARGE SCALE GENOMIC DNA]</scope>
    <source>
        <strain evidence="3">JCM 12485 / KCTC 12276 / FR1064</strain>
    </source>
</reference>
<accession>G4QGM7</accession>
<keyword evidence="2" id="KW-0413">Isomerase</keyword>
<dbReference type="RefSeq" id="WP_014108538.1">
    <property type="nucleotide sequence ID" value="NC_016041.1"/>
</dbReference>
<dbReference type="eggNOG" id="COG3203">
    <property type="taxonomic scope" value="Bacteria"/>
</dbReference>
<gene>
    <name evidence="2" type="ordered locus">GNIT_1546</name>
</gene>
<evidence type="ECO:0000313" key="2">
    <source>
        <dbReference type="EMBL" id="AEP29664.1"/>
    </source>
</evidence>
<dbReference type="SUPFAM" id="SSF56935">
    <property type="entry name" value="Porins"/>
    <property type="match status" value="1"/>
</dbReference>
<dbReference type="EMBL" id="CP003060">
    <property type="protein sequence ID" value="AEP29664.1"/>
    <property type="molecule type" value="Genomic_DNA"/>
</dbReference>
<dbReference type="AlphaFoldDB" id="G4QGM7"/>
<feature type="signal peptide" evidence="1">
    <location>
        <begin position="1"/>
        <end position="23"/>
    </location>
</feature>
<dbReference type="HOGENOM" id="CLU_036480_0_0_6"/>
<proteinExistence type="predicted"/>
<sequence>MNKLNKNLSVIAVAVLATFQAQAEIRINGFANLTGGITSSDDSLYDYDDNVSFGAQSLFAIQVSGDINDKMTATGQLVARGNNDYSAEFEWAYITYQTSDNTSLSAGRLRLPLFRYSASLDVGYSYHWVVAPQSVYAVPFNNIDGARFDYSGYTGDLEYTFQVTGGNVESEFTLAGADAGLSVDNVIALTGDFAYNNWKFRGVYATGKVTFDIPALAPAFAQLGQLSASLSDQLQANADSGIFYGGSIEYDAFDWFVAAEYTGVEVEDSFYPDEVNYYVTAGIRSGKWTPFITYEKSDLNNGPKFLSEVSGFPAAFQPGVTQLVVGIQQPAVAEDNTISVGLRYDLDTNVALKADVVKRTNDINENEDTLLRFAVNYVF</sequence>
<dbReference type="GO" id="GO:0016853">
    <property type="term" value="F:isomerase activity"/>
    <property type="evidence" value="ECO:0007669"/>
    <property type="project" value="UniProtKB-KW"/>
</dbReference>
<name>G4QGM7_GLANF</name>
<keyword evidence="3" id="KW-1185">Reference proteome</keyword>
<evidence type="ECO:0000313" key="3">
    <source>
        <dbReference type="Proteomes" id="UP000009282"/>
    </source>
</evidence>
<evidence type="ECO:0000256" key="1">
    <source>
        <dbReference type="SAM" id="SignalP"/>
    </source>
</evidence>
<dbReference type="KEGG" id="gni:GNIT_1546"/>
<protein>
    <submittedName>
        <fullName evidence="2">Gram negative topoisomerase IV, subunit B</fullName>
    </submittedName>
</protein>